<dbReference type="EMBL" id="BK032514">
    <property type="protein sequence ID" value="DAF45453.1"/>
    <property type="molecule type" value="Genomic_DNA"/>
</dbReference>
<organism evidence="1">
    <name type="scientific">Siphoviridae sp. ctBLh2</name>
    <dbReference type="NCBI Taxonomy" id="2827803"/>
    <lineage>
        <taxon>Viruses</taxon>
        <taxon>Duplodnaviria</taxon>
        <taxon>Heunggongvirae</taxon>
        <taxon>Uroviricota</taxon>
        <taxon>Caudoviricetes</taxon>
    </lineage>
</organism>
<accession>A0A8S5S363</accession>
<proteinExistence type="predicted"/>
<reference evidence="1" key="1">
    <citation type="journal article" date="2021" name="Proc. Natl. Acad. Sci. U.S.A.">
        <title>A Catalog of Tens of Thousands of Viruses from Human Metagenomes Reveals Hidden Associations with Chronic Diseases.</title>
        <authorList>
            <person name="Tisza M.J."/>
            <person name="Buck C.B."/>
        </authorList>
    </citation>
    <scope>NUCLEOTIDE SEQUENCE</scope>
    <source>
        <strain evidence="1">CtBLh2</strain>
    </source>
</reference>
<sequence>MQPMLNWHISGTRSGRCRFMAARIRSLLVISMRFSWVVYNQILAADPFRTLDAGSGLRPVRPRDAGSAGAVYLELHTPVGGPGGQEVDVVAAILDQHVLQRPQQDRAVVLVGNPVVVGPPHHRETECGIGGGTVGRHDAACFVGQAQVGCEDTVLLPAPALLDRPPRIGPPGHVEAGLAHAVPPVGEYGIEFGLLHVHPLAQLLPGDQHLSLGALAGGDRGQRRGHPVAQCGQVIGEPLAAAGFQPRGDPPQPGDVGQRIADPFEVGLQRLRRREHDLAALRLRVVPVVEGQDARGDREERFGQEAVVLREFIICEHERNQLDVRLKIVADVAVLRNSVRQSRAVPSVVVDGIGSPETHRLREVGSFVPEIPARAVLGQRQGLPVHPEQRAHHLPVARKEHGTVGQARILPPVGTAPQSEVGIQPARASGHIVRQLDIEDRAVELDRHPPPSGRRIHVALQDVGPGQREGLLGLLLRSDEDVVPEPEVVPPLPVPRQGFPALRQFPGLFLNPGQPLGQALRTPRPDDCRHGDLPVRSDGDQPVGRLAAHAGTADQRPEGAVEQRIVRRIVPVGQILVLQRQQIDRTLVAVGPGHADIGVQQRIGLQPRGKRRIVQSVDRVAFQSADFARFPPPRRIAHLHLHGDRRLALETDHRGMGIDPETERYRPVRIRSRDLDHAVADVQPLLELAAGEQVGRHCDAQPAHLQQRIEFTEGIRLADAALDPSRLGHPDVAARIAVSDGHRSRSIAAPAPPHDIVGVVALRPDLRTGRLRQPCGSQPQKEDDFSRYPHLRSISGVVLDLHVGVGVDLVLRNRPEVVVLGDGLSGLEVVVLHHPFVELAQTAQRQHAELLGQQLAGPLVENVVDRHLGLGTHRLGMRPLAELVDVGRSQILPPHAQIGLGTQQIGLGQAHDGHVAEALGLRIVALVRIVGHLHDVGIEGHDRIGLVEEVLARDELLVVGRSRIVVVEVALDVVLRVAHVLLVALPYGRRGIVGRTDVGGTAAQAVAGQCTGRARRVEQRPVARSPGPLARITGIPRRDIAVLSARHAEFVLQSPDRLLVTVLTVHVPGAEKVPEHIAGTVHAGAEPLGHQLVLRIVDHAGSGIHGILPAAEADVDLAQQVIGHSGRDPAATVGFAGEVVRGIFQILAAEVIDLLTGCALEILARRGHLVVDLRHASVEVGQAAVGIGPEELGLPDDAELLVGRQLRPLGRSAVDDRIGTCNQPVIADPVVVEPVVGRGDQ</sequence>
<name>A0A8S5S363_9CAUD</name>
<protein>
    <submittedName>
        <fullName evidence="1">Uncharacterized protein</fullName>
    </submittedName>
</protein>
<evidence type="ECO:0000313" key="1">
    <source>
        <dbReference type="EMBL" id="DAF45453.1"/>
    </source>
</evidence>